<dbReference type="EMBL" id="MU277214">
    <property type="protein sequence ID" value="KAI0061231.1"/>
    <property type="molecule type" value="Genomic_DNA"/>
</dbReference>
<reference evidence="1" key="2">
    <citation type="journal article" date="2022" name="New Phytol.">
        <title>Evolutionary transition to the ectomycorrhizal habit in the genomes of a hyperdiverse lineage of mushroom-forming fungi.</title>
        <authorList>
            <person name="Looney B."/>
            <person name="Miyauchi S."/>
            <person name="Morin E."/>
            <person name="Drula E."/>
            <person name="Courty P.E."/>
            <person name="Kohler A."/>
            <person name="Kuo A."/>
            <person name="LaButti K."/>
            <person name="Pangilinan J."/>
            <person name="Lipzen A."/>
            <person name="Riley R."/>
            <person name="Andreopoulos W."/>
            <person name="He G."/>
            <person name="Johnson J."/>
            <person name="Nolan M."/>
            <person name="Tritt A."/>
            <person name="Barry K.W."/>
            <person name="Grigoriev I.V."/>
            <person name="Nagy L.G."/>
            <person name="Hibbett D."/>
            <person name="Henrissat B."/>
            <person name="Matheny P.B."/>
            <person name="Labbe J."/>
            <person name="Martin F.M."/>
        </authorList>
    </citation>
    <scope>NUCLEOTIDE SEQUENCE</scope>
    <source>
        <strain evidence="1">HHB10654</strain>
    </source>
</reference>
<evidence type="ECO:0000313" key="1">
    <source>
        <dbReference type="EMBL" id="KAI0061231.1"/>
    </source>
</evidence>
<proteinExistence type="predicted"/>
<comment type="caution">
    <text evidence="1">The sequence shown here is derived from an EMBL/GenBank/DDBJ whole genome shotgun (WGS) entry which is preliminary data.</text>
</comment>
<name>A0ACB8SZE4_9AGAM</name>
<keyword evidence="2" id="KW-1185">Reference proteome</keyword>
<organism evidence="1 2">
    <name type="scientific">Artomyces pyxidatus</name>
    <dbReference type="NCBI Taxonomy" id="48021"/>
    <lineage>
        <taxon>Eukaryota</taxon>
        <taxon>Fungi</taxon>
        <taxon>Dikarya</taxon>
        <taxon>Basidiomycota</taxon>
        <taxon>Agaricomycotina</taxon>
        <taxon>Agaricomycetes</taxon>
        <taxon>Russulales</taxon>
        <taxon>Auriscalpiaceae</taxon>
        <taxon>Artomyces</taxon>
    </lineage>
</organism>
<sequence>MLSKVPISVFLTKSYVLFSRTFSVYNSSFLLHTLEDESDYDVYIDRLTSVYNEFRTLAVLRHPKQRNEKKLSGLPYPLPPPTKGSPLERMELVQKAKLTDSCLAWNGQIVWSCEATALRRMSNWKLLRKGLTVIPELDDNDELLTESEPEFDVVHERWNDTPGPQDNEAPCPQATGRK</sequence>
<protein>
    <submittedName>
        <fullName evidence="1">Uncharacterized protein</fullName>
    </submittedName>
</protein>
<gene>
    <name evidence="1" type="ORF">BV25DRAFT_1917183</name>
</gene>
<reference evidence="1" key="1">
    <citation type="submission" date="2021-03" db="EMBL/GenBank/DDBJ databases">
        <authorList>
            <consortium name="DOE Joint Genome Institute"/>
            <person name="Ahrendt S."/>
            <person name="Looney B.P."/>
            <person name="Miyauchi S."/>
            <person name="Morin E."/>
            <person name="Drula E."/>
            <person name="Courty P.E."/>
            <person name="Chicoki N."/>
            <person name="Fauchery L."/>
            <person name="Kohler A."/>
            <person name="Kuo A."/>
            <person name="Labutti K."/>
            <person name="Pangilinan J."/>
            <person name="Lipzen A."/>
            <person name="Riley R."/>
            <person name="Andreopoulos W."/>
            <person name="He G."/>
            <person name="Johnson J."/>
            <person name="Barry K.W."/>
            <person name="Grigoriev I.V."/>
            <person name="Nagy L."/>
            <person name="Hibbett D."/>
            <person name="Henrissat B."/>
            <person name="Matheny P.B."/>
            <person name="Labbe J."/>
            <person name="Martin F."/>
        </authorList>
    </citation>
    <scope>NUCLEOTIDE SEQUENCE</scope>
    <source>
        <strain evidence="1">HHB10654</strain>
    </source>
</reference>
<accession>A0ACB8SZE4</accession>
<dbReference type="Proteomes" id="UP000814140">
    <property type="component" value="Unassembled WGS sequence"/>
</dbReference>
<evidence type="ECO:0000313" key="2">
    <source>
        <dbReference type="Proteomes" id="UP000814140"/>
    </source>
</evidence>